<reference evidence="5 6" key="1">
    <citation type="submission" date="2020-08" db="EMBL/GenBank/DDBJ databases">
        <title>Winkia gen. nov., sp. nov., isolated from faeces of the Anser albifrons in China.</title>
        <authorList>
            <person name="Liu Q."/>
        </authorList>
    </citation>
    <scope>NUCLEOTIDE SEQUENCE [LARGE SCALE GENOMIC DNA]</scope>
    <source>
        <strain evidence="5 6">C62</strain>
    </source>
</reference>
<accession>A0A8I0GEV6</accession>
<dbReference type="Gene3D" id="3.40.50.10860">
    <property type="entry name" value="Leucine Dehydrogenase, chain A, domain 1"/>
    <property type="match status" value="1"/>
</dbReference>
<comment type="caution">
    <text evidence="5">The sequence shown here is derived from an EMBL/GenBank/DDBJ whole genome shotgun (WGS) entry which is preliminary data.</text>
</comment>
<feature type="domain" description="Shikimate dehydrogenase substrate binding N-terminal" evidence="4">
    <location>
        <begin position="6"/>
        <end position="87"/>
    </location>
</feature>
<dbReference type="InterPro" id="IPR036291">
    <property type="entry name" value="NAD(P)-bd_dom_sf"/>
</dbReference>
<dbReference type="GO" id="GO:0009073">
    <property type="term" value="P:aromatic amino acid family biosynthetic process"/>
    <property type="evidence" value="ECO:0007669"/>
    <property type="project" value="UniProtKB-KW"/>
</dbReference>
<dbReference type="GO" id="GO:0005829">
    <property type="term" value="C:cytosol"/>
    <property type="evidence" value="ECO:0007669"/>
    <property type="project" value="TreeGrafter"/>
</dbReference>
<dbReference type="EMBL" id="JACRUO010000001">
    <property type="protein sequence ID" value="MBD3688774.1"/>
    <property type="molecule type" value="Genomic_DNA"/>
</dbReference>
<dbReference type="SUPFAM" id="SSF53223">
    <property type="entry name" value="Aminoacid dehydrogenase-like, N-terminal domain"/>
    <property type="match status" value="1"/>
</dbReference>
<dbReference type="SUPFAM" id="SSF51735">
    <property type="entry name" value="NAD(P)-binding Rossmann-fold domains"/>
    <property type="match status" value="1"/>
</dbReference>
<organism evidence="5 6">
    <name type="scientific">Nanchangia anserum</name>
    <dbReference type="NCBI Taxonomy" id="2692125"/>
    <lineage>
        <taxon>Bacteria</taxon>
        <taxon>Bacillati</taxon>
        <taxon>Actinomycetota</taxon>
        <taxon>Actinomycetes</taxon>
        <taxon>Actinomycetales</taxon>
        <taxon>Actinomycetaceae</taxon>
        <taxon>Nanchangia</taxon>
    </lineage>
</organism>
<dbReference type="AlphaFoldDB" id="A0A8I0GEV6"/>
<dbReference type="GO" id="GO:0009423">
    <property type="term" value="P:chorismate biosynthetic process"/>
    <property type="evidence" value="ECO:0007669"/>
    <property type="project" value="TreeGrafter"/>
</dbReference>
<dbReference type="GO" id="GO:0019632">
    <property type="term" value="P:shikimate metabolic process"/>
    <property type="evidence" value="ECO:0007669"/>
    <property type="project" value="TreeGrafter"/>
</dbReference>
<dbReference type="InterPro" id="IPR013708">
    <property type="entry name" value="Shikimate_DH-bd_N"/>
</dbReference>
<keyword evidence="6" id="KW-1185">Reference proteome</keyword>
<dbReference type="PANTHER" id="PTHR21089:SF1">
    <property type="entry name" value="BIFUNCTIONAL 3-DEHYDROQUINATE DEHYDRATASE_SHIKIMATE DEHYDROGENASE, CHLOROPLASTIC"/>
    <property type="match status" value="1"/>
</dbReference>
<dbReference type="Pfam" id="PF03807">
    <property type="entry name" value="F420_oxidored"/>
    <property type="match status" value="1"/>
</dbReference>
<gene>
    <name evidence="5" type="ORF">H8R10_00750</name>
</gene>
<evidence type="ECO:0000259" key="3">
    <source>
        <dbReference type="Pfam" id="PF03807"/>
    </source>
</evidence>
<dbReference type="Gene3D" id="3.40.50.720">
    <property type="entry name" value="NAD(P)-binding Rossmann-like Domain"/>
    <property type="match status" value="1"/>
</dbReference>
<dbReference type="RefSeq" id="WP_191070876.1">
    <property type="nucleotide sequence ID" value="NZ_CP060506.1"/>
</dbReference>
<dbReference type="Proteomes" id="UP000627538">
    <property type="component" value="Unassembled WGS sequence"/>
</dbReference>
<evidence type="ECO:0000256" key="1">
    <source>
        <dbReference type="ARBA" id="ARBA00004871"/>
    </source>
</evidence>
<dbReference type="InterPro" id="IPR022893">
    <property type="entry name" value="Shikimate_DH_fam"/>
</dbReference>
<evidence type="ECO:0000313" key="6">
    <source>
        <dbReference type="Proteomes" id="UP000627538"/>
    </source>
</evidence>
<dbReference type="Pfam" id="PF08501">
    <property type="entry name" value="Shikimate_dh_N"/>
    <property type="match status" value="1"/>
</dbReference>
<dbReference type="PANTHER" id="PTHR21089">
    <property type="entry name" value="SHIKIMATE DEHYDROGENASE"/>
    <property type="match status" value="1"/>
</dbReference>
<protein>
    <submittedName>
        <fullName evidence="5">NAD(P)-binding domain-containing protein</fullName>
    </submittedName>
</protein>
<dbReference type="InterPro" id="IPR028939">
    <property type="entry name" value="P5C_Rdtase_cat_N"/>
</dbReference>
<dbReference type="GO" id="GO:0004764">
    <property type="term" value="F:shikimate 3-dehydrogenase (NADP+) activity"/>
    <property type="evidence" value="ECO:0007669"/>
    <property type="project" value="InterPro"/>
</dbReference>
<name>A0A8I0GEV6_9ACTO</name>
<dbReference type="InterPro" id="IPR046346">
    <property type="entry name" value="Aminoacid_DH-like_N_sf"/>
</dbReference>
<evidence type="ECO:0000313" key="5">
    <source>
        <dbReference type="EMBL" id="MBD3688774.1"/>
    </source>
</evidence>
<comment type="pathway">
    <text evidence="1">Metabolic intermediate biosynthesis; chorismate biosynthesis; chorismate from D-erythrose 4-phosphate and phosphoenolpyruvate: step 4/7.</text>
</comment>
<sequence length="275" mass="28841">MTYAAVVGDPVDHSLSPLLHRAAYAHLGLDWDYRRMRVRAGEIARVLADLDGDCVGLSVTMPHKQDLAAHLDHVDGLAQATGAINTVVSSAGMLAGFNTDVYGIVEAVRAQVGERTWPRVCILGAGATAASAMAAAIQLGCRDLSLVARAFSGPKRAAAAAHRLGVHPTLFPLAHADTAQRALAQADLVISTLPGEAAAPIASQVKLRPDTVVLDVSYAPRPTPWERACAEAGATALSGLHMLIHQALMQVQLFSSRQVSPEILYGALEEAGITP</sequence>
<evidence type="ECO:0000259" key="4">
    <source>
        <dbReference type="Pfam" id="PF08501"/>
    </source>
</evidence>
<keyword evidence="2" id="KW-0028">Amino-acid biosynthesis</keyword>
<proteinExistence type="predicted"/>
<dbReference type="GO" id="GO:0050661">
    <property type="term" value="F:NADP binding"/>
    <property type="evidence" value="ECO:0007669"/>
    <property type="project" value="TreeGrafter"/>
</dbReference>
<keyword evidence="2" id="KW-0057">Aromatic amino acid biosynthesis</keyword>
<feature type="domain" description="Pyrroline-5-carboxylate reductase catalytic N-terminal" evidence="3">
    <location>
        <begin position="119"/>
        <end position="217"/>
    </location>
</feature>
<evidence type="ECO:0000256" key="2">
    <source>
        <dbReference type="ARBA" id="ARBA00023141"/>
    </source>
</evidence>